<accession>A0ABR7WT41</accession>
<keyword evidence="3" id="KW-1185">Reference proteome</keyword>
<dbReference type="EMBL" id="JACWMY010000008">
    <property type="protein sequence ID" value="MBD1365358.1"/>
    <property type="molecule type" value="Genomic_DNA"/>
</dbReference>
<dbReference type="Proteomes" id="UP000606600">
    <property type="component" value="Unassembled WGS sequence"/>
</dbReference>
<dbReference type="RefSeq" id="WP_191190019.1">
    <property type="nucleotide sequence ID" value="NZ_JACWMY010000008.1"/>
</dbReference>
<reference evidence="2 3" key="1">
    <citation type="submission" date="2020-09" db="EMBL/GenBank/DDBJ databases">
        <title>Novel species of Mucilaginibacter isolated from a glacier on the Tibetan Plateau.</title>
        <authorList>
            <person name="Liu Q."/>
            <person name="Xin Y.-H."/>
        </authorList>
    </citation>
    <scope>NUCLEOTIDE SEQUENCE [LARGE SCALE GENOMIC DNA]</scope>
    <source>
        <strain evidence="2 3">ZT4R22</strain>
    </source>
</reference>
<evidence type="ECO:0000256" key="1">
    <source>
        <dbReference type="SAM" id="Phobius"/>
    </source>
</evidence>
<keyword evidence="1" id="KW-0472">Membrane</keyword>
<keyword evidence="1" id="KW-0812">Transmembrane</keyword>
<proteinExistence type="predicted"/>
<protein>
    <submittedName>
        <fullName evidence="2">Uncharacterized protein</fullName>
    </submittedName>
</protein>
<keyword evidence="1" id="KW-1133">Transmembrane helix</keyword>
<organism evidence="2 3">
    <name type="scientific">Mucilaginibacter pankratovii</name>
    <dbReference type="NCBI Taxonomy" id="2772110"/>
    <lineage>
        <taxon>Bacteria</taxon>
        <taxon>Pseudomonadati</taxon>
        <taxon>Bacteroidota</taxon>
        <taxon>Sphingobacteriia</taxon>
        <taxon>Sphingobacteriales</taxon>
        <taxon>Sphingobacteriaceae</taxon>
        <taxon>Mucilaginibacter</taxon>
    </lineage>
</organism>
<evidence type="ECO:0000313" key="2">
    <source>
        <dbReference type="EMBL" id="MBD1365358.1"/>
    </source>
</evidence>
<feature type="transmembrane region" description="Helical" evidence="1">
    <location>
        <begin position="246"/>
        <end position="267"/>
    </location>
</feature>
<feature type="transmembrane region" description="Helical" evidence="1">
    <location>
        <begin position="174"/>
        <end position="192"/>
    </location>
</feature>
<evidence type="ECO:0000313" key="3">
    <source>
        <dbReference type="Proteomes" id="UP000606600"/>
    </source>
</evidence>
<feature type="transmembrane region" description="Helical" evidence="1">
    <location>
        <begin position="6"/>
        <end position="28"/>
    </location>
</feature>
<name>A0ABR7WT41_9SPHI</name>
<feature type="transmembrane region" description="Helical" evidence="1">
    <location>
        <begin position="213"/>
        <end position="234"/>
    </location>
</feature>
<feature type="transmembrane region" description="Helical" evidence="1">
    <location>
        <begin position="66"/>
        <end position="85"/>
    </location>
</feature>
<gene>
    <name evidence="2" type="ORF">IDJ77_16205</name>
</gene>
<sequence>MDKNIIFTSLLLISIVILLVPPILALSFRRRMRILDRLGNQIQARIRAAQTAGNTSTIQNINTRTTTIWTAAFIVFTSLLSLAAFNSTHQIVDKLVKPVTITWIKSDTLKLKPGPVWFYYDNKNGVLNTLHVINETEKTQLSGLINDDEKIYASYSQAIDKLAFQSNLPKPSTLYVWLTLLYAVAGLLGVQLRTINNFIGRACYRNFDFHVWWPWYLVRPLVGFITGAVVFLLIDSKQLLAGDSAGGMSALALAAAFLGGFSADEFYELLRKISKRILGS</sequence>
<comment type="caution">
    <text evidence="2">The sequence shown here is derived from an EMBL/GenBank/DDBJ whole genome shotgun (WGS) entry which is preliminary data.</text>
</comment>